<feature type="domain" description="AB hydrolase-1" evidence="3">
    <location>
        <begin position="25"/>
        <end position="263"/>
    </location>
</feature>
<accession>A0ABD3SKZ5</accession>
<evidence type="ECO:0000256" key="1">
    <source>
        <dbReference type="ARBA" id="ARBA00008645"/>
    </source>
</evidence>
<dbReference type="InterPro" id="IPR000073">
    <property type="entry name" value="AB_hydrolase_1"/>
</dbReference>
<keyword evidence="2" id="KW-0378">Hydrolase</keyword>
<evidence type="ECO:0000256" key="2">
    <source>
        <dbReference type="ARBA" id="ARBA00022801"/>
    </source>
</evidence>
<evidence type="ECO:0000313" key="4">
    <source>
        <dbReference type="EMBL" id="KAL3825135.1"/>
    </source>
</evidence>
<dbReference type="EMBL" id="JBJXBP010000006">
    <property type="protein sequence ID" value="KAL3825135.1"/>
    <property type="molecule type" value="Genomic_DNA"/>
</dbReference>
<dbReference type="SUPFAM" id="SSF53474">
    <property type="entry name" value="alpha/beta-Hydrolases"/>
    <property type="match status" value="1"/>
</dbReference>
<dbReference type="Gene3D" id="3.40.50.1820">
    <property type="entry name" value="alpha/beta hydrolase"/>
    <property type="match status" value="1"/>
</dbReference>
<organism evidence="4 5">
    <name type="scientific">Penstemon smallii</name>
    <dbReference type="NCBI Taxonomy" id="265156"/>
    <lineage>
        <taxon>Eukaryota</taxon>
        <taxon>Viridiplantae</taxon>
        <taxon>Streptophyta</taxon>
        <taxon>Embryophyta</taxon>
        <taxon>Tracheophyta</taxon>
        <taxon>Spermatophyta</taxon>
        <taxon>Magnoliopsida</taxon>
        <taxon>eudicotyledons</taxon>
        <taxon>Gunneridae</taxon>
        <taxon>Pentapetalae</taxon>
        <taxon>asterids</taxon>
        <taxon>lamiids</taxon>
        <taxon>Lamiales</taxon>
        <taxon>Plantaginaceae</taxon>
        <taxon>Cheloneae</taxon>
        <taxon>Penstemon</taxon>
    </lineage>
</organism>
<dbReference type="Proteomes" id="UP001634393">
    <property type="component" value="Unassembled WGS sequence"/>
</dbReference>
<protein>
    <recommendedName>
        <fullName evidence="3">AB hydrolase-1 domain-containing protein</fullName>
    </recommendedName>
</protein>
<sequence>MLTEKELITTSMNARIIGTSDKETIILVHGYGGDQSVWDKVLPGLTARYQVVLFDWCFSGAVKDPDLYDPVRYSCYDAFADDLICVVDELKLNGSSVFVGHSMSGMIGCIASIKRPDLFHRLVLVTSSPRYLNIEDYQGGFEMSQIEQLFSSIESNFDEWTQNFPSTTIDSSDPLSIKKFQNCLQRMKPDVALSVAKTVFLSDYRYILNQVMIPCDIIHTRNDIVVPDSVPKYMKSKISGKCEVHILETEGHFPQLTAHIQFVEVLDRILGI</sequence>
<name>A0ABD3SKZ5_9LAMI</name>
<dbReference type="AlphaFoldDB" id="A0ABD3SKZ5"/>
<comment type="caution">
    <text evidence="4">The sequence shown here is derived from an EMBL/GenBank/DDBJ whole genome shotgun (WGS) entry which is preliminary data.</text>
</comment>
<keyword evidence="5" id="KW-1185">Reference proteome</keyword>
<dbReference type="PANTHER" id="PTHR43039">
    <property type="entry name" value="ESTERASE-RELATED"/>
    <property type="match status" value="1"/>
</dbReference>
<dbReference type="InterPro" id="IPR029058">
    <property type="entry name" value="AB_hydrolase_fold"/>
</dbReference>
<comment type="similarity">
    <text evidence="1">Belongs to the AB hydrolase superfamily.</text>
</comment>
<proteinExistence type="inferred from homology"/>
<evidence type="ECO:0000313" key="5">
    <source>
        <dbReference type="Proteomes" id="UP001634393"/>
    </source>
</evidence>
<reference evidence="4 5" key="1">
    <citation type="submission" date="2024-12" db="EMBL/GenBank/DDBJ databases">
        <title>The unique morphological basis and parallel evolutionary history of personate flowers in Penstemon.</title>
        <authorList>
            <person name="Depatie T.H."/>
            <person name="Wessinger C.A."/>
        </authorList>
    </citation>
    <scope>NUCLEOTIDE SEQUENCE [LARGE SCALE GENOMIC DNA]</scope>
    <source>
        <strain evidence="4">WTNN_2</strain>
        <tissue evidence="4">Leaf</tissue>
    </source>
</reference>
<dbReference type="GO" id="GO:0016787">
    <property type="term" value="F:hydrolase activity"/>
    <property type="evidence" value="ECO:0007669"/>
    <property type="project" value="UniProtKB-KW"/>
</dbReference>
<dbReference type="Pfam" id="PF12697">
    <property type="entry name" value="Abhydrolase_6"/>
    <property type="match status" value="1"/>
</dbReference>
<evidence type="ECO:0000259" key="3">
    <source>
        <dbReference type="Pfam" id="PF12697"/>
    </source>
</evidence>
<gene>
    <name evidence="4" type="ORF">ACJIZ3_021164</name>
</gene>
<dbReference type="FunFam" id="3.40.50.1820:FF:000042">
    <property type="entry name" value="probable strigolactone esterase DAD2"/>
    <property type="match status" value="1"/>
</dbReference>